<dbReference type="GO" id="GO:0006508">
    <property type="term" value="P:proteolysis"/>
    <property type="evidence" value="ECO:0007669"/>
    <property type="project" value="InterPro"/>
</dbReference>
<keyword evidence="6" id="KW-1185">Reference proteome</keyword>
<feature type="domain" description="Peptidase M16 C-terminal" evidence="4">
    <location>
        <begin position="166"/>
        <end position="340"/>
    </location>
</feature>
<accession>A0AAU9E422</accession>
<dbReference type="PROSITE" id="PS00143">
    <property type="entry name" value="INSULINASE"/>
    <property type="match status" value="1"/>
</dbReference>
<feature type="domain" description="Peptidase M16 N-terminal" evidence="3">
    <location>
        <begin position="14"/>
        <end position="160"/>
    </location>
</feature>
<dbReference type="SUPFAM" id="SSF63411">
    <property type="entry name" value="LuxS/MPP-like metallohydrolase"/>
    <property type="match status" value="2"/>
</dbReference>
<dbReference type="FunFam" id="3.30.830.10:FF:000008">
    <property type="entry name" value="Mitochondrial-processing peptidase subunit beta"/>
    <property type="match status" value="1"/>
</dbReference>
<dbReference type="PANTHER" id="PTHR11851:SF49">
    <property type="entry name" value="MITOCHONDRIAL-PROCESSING PEPTIDASE SUBUNIT ALPHA"/>
    <property type="match status" value="1"/>
</dbReference>
<dbReference type="Proteomes" id="UP001321786">
    <property type="component" value="Chromosome"/>
</dbReference>
<name>A0AAU9E422_9FIRM</name>
<evidence type="ECO:0000259" key="4">
    <source>
        <dbReference type="Pfam" id="PF05193"/>
    </source>
</evidence>
<dbReference type="KEGG" id="hprf:HLPR_16520"/>
<dbReference type="InterPro" id="IPR050361">
    <property type="entry name" value="MPP/UQCRC_Complex"/>
</dbReference>
<evidence type="ECO:0000313" key="6">
    <source>
        <dbReference type="Proteomes" id="UP001321786"/>
    </source>
</evidence>
<dbReference type="RefSeq" id="WP_338534963.1">
    <property type="nucleotide sequence ID" value="NZ_AP028654.1"/>
</dbReference>
<protein>
    <submittedName>
        <fullName evidence="5">Pitrilysin family protein</fullName>
    </submittedName>
</protein>
<evidence type="ECO:0000259" key="3">
    <source>
        <dbReference type="Pfam" id="PF00675"/>
    </source>
</evidence>
<dbReference type="GO" id="GO:0046872">
    <property type="term" value="F:metal ion binding"/>
    <property type="evidence" value="ECO:0007669"/>
    <property type="project" value="InterPro"/>
</dbReference>
<dbReference type="GO" id="GO:0004222">
    <property type="term" value="F:metalloendopeptidase activity"/>
    <property type="evidence" value="ECO:0007669"/>
    <property type="project" value="InterPro"/>
</dbReference>
<dbReference type="Pfam" id="PF05193">
    <property type="entry name" value="Peptidase_M16_C"/>
    <property type="match status" value="1"/>
</dbReference>
<dbReference type="InterPro" id="IPR011765">
    <property type="entry name" value="Pept_M16_N"/>
</dbReference>
<reference evidence="5 6" key="1">
    <citation type="submission" date="2023-08" db="EMBL/GenBank/DDBJ databases">
        <title>Helicovermis profunda gen. nov., sp. nov., a novel mesophilic, fermentative bacterium within the Bacillota from a deep-sea hydrothermal vent chimney.</title>
        <authorList>
            <person name="Miyazaki U."/>
            <person name="Mizutani D."/>
            <person name="Hashimoto Y."/>
            <person name="Tame A."/>
            <person name="Sawayama S."/>
            <person name="Miyazaki J."/>
            <person name="Takai K."/>
            <person name="Nakagawa S."/>
        </authorList>
    </citation>
    <scope>NUCLEOTIDE SEQUENCE [LARGE SCALE GENOMIC DNA]</scope>
    <source>
        <strain evidence="5 6">S502</strain>
    </source>
</reference>
<dbReference type="Pfam" id="PF00675">
    <property type="entry name" value="Peptidase_M16"/>
    <property type="match status" value="1"/>
</dbReference>
<evidence type="ECO:0000256" key="1">
    <source>
        <dbReference type="ARBA" id="ARBA00007261"/>
    </source>
</evidence>
<evidence type="ECO:0000256" key="2">
    <source>
        <dbReference type="RuleBase" id="RU004447"/>
    </source>
</evidence>
<evidence type="ECO:0000313" key="5">
    <source>
        <dbReference type="EMBL" id="BEP29321.1"/>
    </source>
</evidence>
<dbReference type="EMBL" id="AP028654">
    <property type="protein sequence ID" value="BEP29321.1"/>
    <property type="molecule type" value="Genomic_DNA"/>
</dbReference>
<organism evidence="5 6">
    <name type="scientific">Helicovermis profundi</name>
    <dbReference type="NCBI Taxonomy" id="3065157"/>
    <lineage>
        <taxon>Bacteria</taxon>
        <taxon>Bacillati</taxon>
        <taxon>Bacillota</taxon>
        <taxon>Clostridia</taxon>
        <taxon>Helicovermis</taxon>
    </lineage>
</organism>
<dbReference type="Gene3D" id="3.30.830.10">
    <property type="entry name" value="Metalloenzyme, LuxS/M16 peptidase-like"/>
    <property type="match status" value="2"/>
</dbReference>
<gene>
    <name evidence="5" type="ORF">HLPR_16520</name>
</gene>
<dbReference type="PANTHER" id="PTHR11851">
    <property type="entry name" value="METALLOPROTEASE"/>
    <property type="match status" value="1"/>
</dbReference>
<proteinExistence type="inferred from homology"/>
<dbReference type="InterPro" id="IPR011249">
    <property type="entry name" value="Metalloenz_LuxS/M16"/>
</dbReference>
<dbReference type="InterPro" id="IPR001431">
    <property type="entry name" value="Pept_M16_Zn_BS"/>
</dbReference>
<sequence length="423" mass="47955">MIEKKVLKNGITLISKQMPYVRSVSIGCWFKTGSINENETNNGVAHLIEHMLFKGTKTKDFKAIAVFTDKMGGELNAFTSKESTCFYTSVLEKHMNDALEILSDIIINPLFLNEEIEKEKSVVLEEINLYEDSPEDLLIDMTSEVVFRGTPLMRPILGTKESIGRLNRQSILEYYNKHYVAKNLIISVAGNFDERTLENTIYNKFKNIKDEEIIKQEGISNCFNAGILSKNKDIEGNHFNISFPGISYDSAEVYQIMALNNIVGGSVSSRLFQRIREKNGLVYSIDTSNNFLSDSGTFDIEYSVNDDNIDELNKLLVSEIDQLRKDGITEEELYIAKEQLLSSYLLGLEDSVSVMNWLGRSIIHSDRVKTEKEVENNIEKITVEQVNNLIKIVFGKGKIALTAVGKKADINSKRVYEYLTNNI</sequence>
<dbReference type="AlphaFoldDB" id="A0AAU9E422"/>
<comment type="similarity">
    <text evidence="1 2">Belongs to the peptidase M16 family.</text>
</comment>
<dbReference type="InterPro" id="IPR007863">
    <property type="entry name" value="Peptidase_M16_C"/>
</dbReference>